<sequence length="262" mass="28698">MQQLVPDEAHDRIDINPIGFSDPLRWLWRGLRDMASQPLISLFYGVCFWLMALILLAVFKSNPEYTLSAVSGCLLIGPFLAMGLYDVSMHMERGEPPSMGSSLTCWESHIRSMSMLIMVMVVMELLWGRASLVVFAVFFNSAGMPTTATVLEAVFNPQNWEFVAAYICVGGFFAGLVFASMMVSIPMILDRDTDAITACITSLRVFVDHTAVSVFWGLLITVLVVLAMLPSAAGLLVVGPWLGFASWHAYRAAVRVTAAGAS</sequence>
<protein>
    <recommendedName>
        <fullName evidence="4">DUF2189 domain-containing protein</fullName>
    </recommendedName>
</protein>
<proteinExistence type="predicted"/>
<keyword evidence="3" id="KW-1185">Reference proteome</keyword>
<dbReference type="Pfam" id="PF09955">
    <property type="entry name" value="DUF2189"/>
    <property type="match status" value="1"/>
</dbReference>
<dbReference type="EMBL" id="NESP01000001">
    <property type="protein sequence ID" value="PUE60533.1"/>
    <property type="molecule type" value="Genomic_DNA"/>
</dbReference>
<name>A0A315ES04_9BURK</name>
<evidence type="ECO:0008006" key="4">
    <source>
        <dbReference type="Google" id="ProtNLM"/>
    </source>
</evidence>
<comment type="caution">
    <text evidence="2">The sequence shown here is derived from an EMBL/GenBank/DDBJ whole genome shotgun (WGS) entry which is preliminary data.</text>
</comment>
<accession>A0A315ES04</accession>
<feature type="transmembrane region" description="Helical" evidence="1">
    <location>
        <begin position="162"/>
        <end position="189"/>
    </location>
</feature>
<dbReference type="InterPro" id="IPR018692">
    <property type="entry name" value="DUF2189"/>
</dbReference>
<dbReference type="Proteomes" id="UP000251341">
    <property type="component" value="Unassembled WGS sequence"/>
</dbReference>
<gene>
    <name evidence="2" type="ORF">B9Z44_13720</name>
</gene>
<feature type="transmembrane region" description="Helical" evidence="1">
    <location>
        <begin position="210"/>
        <end position="238"/>
    </location>
</feature>
<keyword evidence="1" id="KW-0812">Transmembrane</keyword>
<feature type="transmembrane region" description="Helical" evidence="1">
    <location>
        <begin position="116"/>
        <end position="142"/>
    </location>
</feature>
<feature type="transmembrane region" description="Helical" evidence="1">
    <location>
        <begin position="39"/>
        <end position="59"/>
    </location>
</feature>
<organism evidence="2 3">
    <name type="scientific">Limnohabitans curvus</name>
    <dbReference type="NCBI Taxonomy" id="323423"/>
    <lineage>
        <taxon>Bacteria</taxon>
        <taxon>Pseudomonadati</taxon>
        <taxon>Pseudomonadota</taxon>
        <taxon>Betaproteobacteria</taxon>
        <taxon>Burkholderiales</taxon>
        <taxon>Comamonadaceae</taxon>
        <taxon>Limnohabitans</taxon>
    </lineage>
</organism>
<evidence type="ECO:0000313" key="3">
    <source>
        <dbReference type="Proteomes" id="UP000251341"/>
    </source>
</evidence>
<evidence type="ECO:0000313" key="2">
    <source>
        <dbReference type="EMBL" id="PUE60533.1"/>
    </source>
</evidence>
<dbReference type="AlphaFoldDB" id="A0A315ES04"/>
<keyword evidence="1" id="KW-0472">Membrane</keyword>
<evidence type="ECO:0000256" key="1">
    <source>
        <dbReference type="SAM" id="Phobius"/>
    </source>
</evidence>
<dbReference type="RefSeq" id="WP_108358574.1">
    <property type="nucleotide sequence ID" value="NZ_NESP01000001.1"/>
</dbReference>
<reference evidence="2 3" key="1">
    <citation type="submission" date="2017-04" db="EMBL/GenBank/DDBJ databases">
        <title>Unexpected and diverse lifestyles within the genus Limnohabitans.</title>
        <authorList>
            <person name="Kasalicky V."/>
            <person name="Mehrshad M."/>
            <person name="Andrei S.-A."/>
            <person name="Salcher M."/>
            <person name="Kratochvilova H."/>
            <person name="Simek K."/>
            <person name="Ghai R."/>
        </authorList>
    </citation>
    <scope>NUCLEOTIDE SEQUENCE [LARGE SCALE GENOMIC DNA]</scope>
    <source>
        <strain evidence="2 3">MWH-C5</strain>
    </source>
</reference>
<keyword evidence="1" id="KW-1133">Transmembrane helix</keyword>
<feature type="transmembrane region" description="Helical" evidence="1">
    <location>
        <begin position="65"/>
        <end position="85"/>
    </location>
</feature>